<gene>
    <name evidence="2" type="ORF">H8S17_11850</name>
</gene>
<evidence type="ECO:0000313" key="3">
    <source>
        <dbReference type="Proteomes" id="UP000606720"/>
    </source>
</evidence>
<evidence type="ECO:0008006" key="4">
    <source>
        <dbReference type="Google" id="ProtNLM"/>
    </source>
</evidence>
<comment type="caution">
    <text evidence="2">The sequence shown here is derived from an EMBL/GenBank/DDBJ whole genome shotgun (WGS) entry which is preliminary data.</text>
</comment>
<dbReference type="EMBL" id="JACOPH010000011">
    <property type="protein sequence ID" value="MBC5714882.1"/>
    <property type="molecule type" value="Genomic_DNA"/>
</dbReference>
<sequence length="238" mass="25651">MRDSRMKMTAVLLSAACTLTGCGEALYTLQPEEEAAVVSYAAHAVAKYNTYQQDGEVYVPPAEADTEEADVEDASSEQDMESTADAAAPADTSDTQSQPEEQSLVTLTDALDLGVITAEYEGNSLCDTYAKSESYAIDAQSGKQLLVLNVNLINQAAQDLHIDILAMTPEFHAVINGDMTVPAQTTILPNDLSTYVQDIKAGATNETVLIFEIPQDIQEISSIQLKITMNGEQYNVDL</sequence>
<feature type="compositionally biased region" description="Low complexity" evidence="1">
    <location>
        <begin position="83"/>
        <end position="97"/>
    </location>
</feature>
<keyword evidence="3" id="KW-1185">Reference proteome</keyword>
<accession>A0A923LQZ8</accession>
<evidence type="ECO:0000256" key="1">
    <source>
        <dbReference type="SAM" id="MobiDB-lite"/>
    </source>
</evidence>
<dbReference type="AlphaFoldDB" id="A0A923LQZ8"/>
<evidence type="ECO:0000313" key="2">
    <source>
        <dbReference type="EMBL" id="MBC5714882.1"/>
    </source>
</evidence>
<dbReference type="RefSeq" id="WP_186867468.1">
    <property type="nucleotide sequence ID" value="NZ_JACOPH010000011.1"/>
</dbReference>
<protein>
    <recommendedName>
        <fullName evidence="4">DUF4352 domain-containing protein</fullName>
    </recommendedName>
</protein>
<dbReference type="PROSITE" id="PS51257">
    <property type="entry name" value="PROKAR_LIPOPROTEIN"/>
    <property type="match status" value="1"/>
</dbReference>
<dbReference type="Proteomes" id="UP000606720">
    <property type="component" value="Unassembled WGS sequence"/>
</dbReference>
<reference evidence="2" key="1">
    <citation type="submission" date="2020-08" db="EMBL/GenBank/DDBJ databases">
        <title>Genome public.</title>
        <authorList>
            <person name="Liu C."/>
            <person name="Sun Q."/>
        </authorList>
    </citation>
    <scope>NUCLEOTIDE SEQUENCE</scope>
    <source>
        <strain evidence="2">BX1005</strain>
    </source>
</reference>
<proteinExistence type="predicted"/>
<organism evidence="2 3">
    <name type="scientific">Roseburia zhanii</name>
    <dbReference type="NCBI Taxonomy" id="2763064"/>
    <lineage>
        <taxon>Bacteria</taxon>
        <taxon>Bacillati</taxon>
        <taxon>Bacillota</taxon>
        <taxon>Clostridia</taxon>
        <taxon>Lachnospirales</taxon>
        <taxon>Lachnospiraceae</taxon>
        <taxon>Roseburia</taxon>
    </lineage>
</organism>
<feature type="region of interest" description="Disordered" evidence="1">
    <location>
        <begin position="62"/>
        <end position="102"/>
    </location>
</feature>
<name>A0A923LQZ8_9FIRM</name>
<feature type="compositionally biased region" description="Acidic residues" evidence="1">
    <location>
        <begin position="64"/>
        <end position="82"/>
    </location>
</feature>